<accession>A0A5D4R6Q8</accession>
<organism evidence="2 3">
    <name type="scientific">Bacillus infantis</name>
    <dbReference type="NCBI Taxonomy" id="324767"/>
    <lineage>
        <taxon>Bacteria</taxon>
        <taxon>Bacillati</taxon>
        <taxon>Bacillota</taxon>
        <taxon>Bacilli</taxon>
        <taxon>Bacillales</taxon>
        <taxon>Bacillaceae</taxon>
        <taxon>Bacillus</taxon>
    </lineage>
</organism>
<name>A0A5D4R6Q8_9BACI</name>
<protein>
    <recommendedName>
        <fullName evidence="1">Periplasmic copper-binding protein NosD beta helix domain-containing protein</fullName>
    </recommendedName>
</protein>
<comment type="caution">
    <text evidence="2">The sequence shown here is derived from an EMBL/GenBank/DDBJ whole genome shotgun (WGS) entry which is preliminary data.</text>
</comment>
<dbReference type="InterPro" id="IPR012334">
    <property type="entry name" value="Pectin_lyas_fold"/>
</dbReference>
<dbReference type="SUPFAM" id="SSF51126">
    <property type="entry name" value="Pectin lyase-like"/>
    <property type="match status" value="1"/>
</dbReference>
<dbReference type="RefSeq" id="WP_148976197.1">
    <property type="nucleotide sequence ID" value="NZ_JBNIKT010000001.1"/>
</dbReference>
<sequence>MTEFIVNPGQRIQDFIDEAEPGDIIIVNPGTYDEPDITGPALIRIDKPLTVRSSGGPEVTFLNGNSAEERNIVVEISAANVVLEGFTITNPLYSGSAEAVGVRTRLIDQAVAPSDVEIRGNIIREIGTPARQAIEGTYGIRTSAIERLRAADNEITEIRHASASAPAIGISIEGTSQQQLANDVTLADNRVYNIQAPSEESTAVAVKRETANVFVRGNRIEAPEGGAANVKRGITTSPEVRGRVEIAVNTVKGATDAGMRLGSPAEQVVTRNRILENRIGIFVEATAVTPPVIQLNTFSGNEEWGLFNASAVTVNAENNYWGPAGPNTPGGDDIGGPGPVEFIPFLRVPPGVPFVTTGPIANLPSASRPITQLYVVIENVSDTQETVRIEGYYLTDTQNLYALELNPLAPESSPDSTITRTYYANFDLFEFRFFPSSDRVLISVWGLDADGRLAGKRSLVNSELTRFS</sequence>
<dbReference type="InterPro" id="IPR011050">
    <property type="entry name" value="Pectin_lyase_fold/virulence"/>
</dbReference>
<evidence type="ECO:0000259" key="1">
    <source>
        <dbReference type="Pfam" id="PF05048"/>
    </source>
</evidence>
<dbReference type="AlphaFoldDB" id="A0A5D4R6Q8"/>
<dbReference type="InterPro" id="IPR006626">
    <property type="entry name" value="PbH1"/>
</dbReference>
<reference evidence="2 3" key="1">
    <citation type="submission" date="2019-08" db="EMBL/GenBank/DDBJ databases">
        <title>Bacillus genomes from the desert of Cuatro Cienegas, Coahuila.</title>
        <authorList>
            <person name="Olmedo-Alvarez G."/>
        </authorList>
    </citation>
    <scope>NUCLEOTIDE SEQUENCE [LARGE SCALE GENOMIC DNA]</scope>
    <source>
        <strain evidence="2 3">CH446_14T</strain>
    </source>
</reference>
<evidence type="ECO:0000313" key="2">
    <source>
        <dbReference type="EMBL" id="TYS45656.1"/>
    </source>
</evidence>
<proteinExistence type="predicted"/>
<dbReference type="Pfam" id="PF05048">
    <property type="entry name" value="NosD"/>
    <property type="match status" value="1"/>
</dbReference>
<dbReference type="Gene3D" id="2.160.20.10">
    <property type="entry name" value="Single-stranded right-handed beta-helix, Pectin lyase-like"/>
    <property type="match status" value="1"/>
</dbReference>
<dbReference type="Proteomes" id="UP000322139">
    <property type="component" value="Unassembled WGS sequence"/>
</dbReference>
<dbReference type="EMBL" id="VTER01000010">
    <property type="protein sequence ID" value="TYS45656.1"/>
    <property type="molecule type" value="Genomic_DNA"/>
</dbReference>
<evidence type="ECO:0000313" key="3">
    <source>
        <dbReference type="Proteomes" id="UP000322139"/>
    </source>
</evidence>
<gene>
    <name evidence="2" type="ORF">FZD51_18960</name>
</gene>
<dbReference type="InterPro" id="IPR007742">
    <property type="entry name" value="NosD_dom"/>
</dbReference>
<feature type="domain" description="Periplasmic copper-binding protein NosD beta helix" evidence="1">
    <location>
        <begin position="120"/>
        <end position="331"/>
    </location>
</feature>
<dbReference type="SMART" id="SM00710">
    <property type="entry name" value="PbH1"/>
    <property type="match status" value="6"/>
</dbReference>